<dbReference type="PANTHER" id="PTHR11437">
    <property type="entry name" value="RIBONUCLEASE"/>
    <property type="match status" value="1"/>
</dbReference>
<keyword evidence="12" id="KW-1185">Reference proteome</keyword>
<dbReference type="InterPro" id="IPR023412">
    <property type="entry name" value="RNaseA_domain"/>
</dbReference>
<dbReference type="PANTHER" id="PTHR11437:SF31">
    <property type="entry name" value="RIBONUCLEASE 7"/>
    <property type="match status" value="1"/>
</dbReference>
<dbReference type="GeneTree" id="ENSGT00940000164606"/>
<dbReference type="GO" id="GO:0016787">
    <property type="term" value="F:hydrolase activity"/>
    <property type="evidence" value="ECO:0007669"/>
    <property type="project" value="UniProtKB-KW"/>
</dbReference>
<gene>
    <name evidence="9" type="ORF">EI555_012806</name>
</gene>
<evidence type="ECO:0000313" key="9">
    <source>
        <dbReference type="EMBL" id="TKC37571.1"/>
    </source>
</evidence>
<dbReference type="AlphaFoldDB" id="A0A4U1EM62"/>
<dbReference type="PRINTS" id="PR00794">
    <property type="entry name" value="RIBONUCLEASE"/>
</dbReference>
<dbReference type="GO" id="GO:0005615">
    <property type="term" value="C:extracellular space"/>
    <property type="evidence" value="ECO:0007669"/>
    <property type="project" value="TreeGrafter"/>
</dbReference>
<evidence type="ECO:0000256" key="5">
    <source>
        <dbReference type="ARBA" id="ARBA00022759"/>
    </source>
</evidence>
<evidence type="ECO:0000256" key="2">
    <source>
        <dbReference type="ARBA" id="ARBA00005600"/>
    </source>
</evidence>
<dbReference type="GO" id="GO:0050829">
    <property type="term" value="P:defense response to Gram-negative bacterium"/>
    <property type="evidence" value="ECO:0007669"/>
    <property type="project" value="TreeGrafter"/>
</dbReference>
<keyword evidence="5 7" id="KW-0255">Endonuclease</keyword>
<reference evidence="11" key="1">
    <citation type="journal article" date="2019" name="IScience">
        <title>Narwhal Genome Reveals Long-Term Low Genetic Diversity despite Current Large Abundance Size.</title>
        <authorList>
            <person name="Westbury M.V."/>
            <person name="Petersen B."/>
            <person name="Garde E."/>
            <person name="Heide-Jorgensen M.P."/>
            <person name="Lorenzen E.D."/>
        </authorList>
    </citation>
    <scope>NUCLEOTIDE SEQUENCE [LARGE SCALE GENOMIC DNA]</scope>
</reference>
<proteinExistence type="inferred from homology"/>
<dbReference type="GO" id="GO:0050830">
    <property type="term" value="P:defense response to Gram-positive bacterium"/>
    <property type="evidence" value="ECO:0007669"/>
    <property type="project" value="TreeGrafter"/>
</dbReference>
<evidence type="ECO:0000256" key="1">
    <source>
        <dbReference type="ARBA" id="ARBA00004613"/>
    </source>
</evidence>
<feature type="domain" description="Ribonuclease A-domain" evidence="8">
    <location>
        <begin position="40"/>
        <end position="154"/>
    </location>
</feature>
<reference evidence="9" key="2">
    <citation type="journal article" date="2019" name="IScience">
        <title>Narwhal Genome Reveals Long-Term Low Genetic Diversity despite Current Large Abundance Size.</title>
        <authorList>
            <person name="Westbury M.V."/>
            <person name="Petersen B."/>
            <person name="Garde E."/>
            <person name="Heide-Jorgensen M.P."/>
            <person name="Lorenzen E.D."/>
        </authorList>
    </citation>
    <scope>NUCLEOTIDE SEQUENCE</scope>
    <source>
        <strain evidence="9">MVW</strain>
        <tissue evidence="9">Liver</tissue>
    </source>
</reference>
<evidence type="ECO:0000313" key="12">
    <source>
        <dbReference type="Proteomes" id="UP000694561"/>
    </source>
</evidence>
<evidence type="ECO:0000256" key="3">
    <source>
        <dbReference type="ARBA" id="ARBA00022525"/>
    </source>
</evidence>
<organism evidence="9 11">
    <name type="scientific">Monodon monoceros</name>
    <name type="common">Narwhal</name>
    <name type="synonym">Ceratodon monodon</name>
    <dbReference type="NCBI Taxonomy" id="40151"/>
    <lineage>
        <taxon>Eukaryota</taxon>
        <taxon>Metazoa</taxon>
        <taxon>Chordata</taxon>
        <taxon>Craniata</taxon>
        <taxon>Vertebrata</taxon>
        <taxon>Euteleostomi</taxon>
        <taxon>Mammalia</taxon>
        <taxon>Eutheria</taxon>
        <taxon>Laurasiatheria</taxon>
        <taxon>Artiodactyla</taxon>
        <taxon>Whippomorpha</taxon>
        <taxon>Cetacea</taxon>
        <taxon>Odontoceti</taxon>
        <taxon>Monodontidae</taxon>
        <taxon>Monodon</taxon>
    </lineage>
</organism>
<keyword evidence="6 7" id="KW-0378">Hydrolase</keyword>
<dbReference type="Gene3D" id="3.10.130.10">
    <property type="entry name" value="Ribonuclease A-like domain"/>
    <property type="match status" value="1"/>
</dbReference>
<name>A0A4U1EM62_MONMO</name>
<keyword evidence="4 7" id="KW-0540">Nuclease</keyword>
<evidence type="ECO:0000256" key="7">
    <source>
        <dbReference type="RuleBase" id="RU000651"/>
    </source>
</evidence>
<dbReference type="SUPFAM" id="SSF54076">
    <property type="entry name" value="RNase A-like"/>
    <property type="match status" value="1"/>
</dbReference>
<reference evidence="10" key="3">
    <citation type="submission" date="2025-05" db="UniProtKB">
        <authorList>
            <consortium name="Ensembl"/>
        </authorList>
    </citation>
    <scope>IDENTIFICATION</scope>
</reference>
<dbReference type="InterPro" id="IPR023411">
    <property type="entry name" value="RNaseA_AS"/>
</dbReference>
<dbReference type="Proteomes" id="UP000694561">
    <property type="component" value="Unplaced"/>
</dbReference>
<evidence type="ECO:0000313" key="10">
    <source>
        <dbReference type="Ensembl" id="ENSMMNP00015013111.1"/>
    </source>
</evidence>
<evidence type="ECO:0000259" key="8">
    <source>
        <dbReference type="SMART" id="SM00092"/>
    </source>
</evidence>
<dbReference type="GO" id="GO:0004519">
    <property type="term" value="F:endonuclease activity"/>
    <property type="evidence" value="ECO:0007669"/>
    <property type="project" value="UniProtKB-KW"/>
</dbReference>
<dbReference type="GO" id="GO:0003676">
    <property type="term" value="F:nucleic acid binding"/>
    <property type="evidence" value="ECO:0007669"/>
    <property type="project" value="InterPro"/>
</dbReference>
<dbReference type="PROSITE" id="PS00127">
    <property type="entry name" value="RNASE_PANCREATIC"/>
    <property type="match status" value="1"/>
</dbReference>
<dbReference type="GO" id="GO:0045087">
    <property type="term" value="P:innate immune response"/>
    <property type="evidence" value="ECO:0007669"/>
    <property type="project" value="TreeGrafter"/>
</dbReference>
<dbReference type="InterPro" id="IPR036816">
    <property type="entry name" value="RNaseA-like_dom_sf"/>
</dbReference>
<evidence type="ECO:0000313" key="11">
    <source>
        <dbReference type="Proteomes" id="UP000308365"/>
    </source>
</evidence>
<dbReference type="InterPro" id="IPR001427">
    <property type="entry name" value="RNaseA"/>
</dbReference>
<dbReference type="EMBL" id="RWIC01001121">
    <property type="protein sequence ID" value="TKC37571.1"/>
    <property type="molecule type" value="Genomic_DNA"/>
</dbReference>
<dbReference type="SMART" id="SM00092">
    <property type="entry name" value="RNAse_Pc"/>
    <property type="match status" value="1"/>
</dbReference>
<evidence type="ECO:0000256" key="4">
    <source>
        <dbReference type="ARBA" id="ARBA00022722"/>
    </source>
</evidence>
<evidence type="ECO:0000256" key="6">
    <source>
        <dbReference type="ARBA" id="ARBA00022801"/>
    </source>
</evidence>
<sequence>MVTQSHTFHFFCATVPLGRDGTSQGRILPSDAALAAGAVDGQGPSWCQAQKHDLSPASGMQCCDGNISKYSKSCKGLNTFLHESFSSMETPVITCKNGCKNCHQSQKPVRLTTYKLISGRCSDCRYKEKQLDAFCIMACDPPQQKDGLRYQLILCFWIMLSKARCSPTSSSADSRYYSCISSLEFFTNPYPFCKYHFSPTQPTPHTLNSLRGFVDDPNGEGREVILLSPSLLLTLLSECGYHVALQALRLLAEVDPERDLRQSSLLPTTPTLSYPKYSFPNSI</sequence>
<dbReference type="Ensembl" id="ENSMMNT00015014380.1">
    <property type="protein sequence ID" value="ENSMMNP00015013111.1"/>
    <property type="gene ID" value="ENSMMNG00015009701.1"/>
</dbReference>
<comment type="subcellular location">
    <subcellularLocation>
        <location evidence="1">Secreted</location>
    </subcellularLocation>
</comment>
<dbReference type="Proteomes" id="UP000308365">
    <property type="component" value="Unassembled WGS sequence"/>
</dbReference>
<keyword evidence="3" id="KW-0964">Secreted</keyword>
<dbReference type="Pfam" id="PF00074">
    <property type="entry name" value="RnaseA"/>
    <property type="match status" value="1"/>
</dbReference>
<dbReference type="GO" id="GO:0050832">
    <property type="term" value="P:defense response to fungus"/>
    <property type="evidence" value="ECO:0007669"/>
    <property type="project" value="TreeGrafter"/>
</dbReference>
<protein>
    <recommendedName>
        <fullName evidence="8">Ribonuclease A-domain domain-containing protein</fullName>
    </recommendedName>
</protein>
<dbReference type="GO" id="GO:0004540">
    <property type="term" value="F:RNA nuclease activity"/>
    <property type="evidence" value="ECO:0007669"/>
    <property type="project" value="TreeGrafter"/>
</dbReference>
<comment type="similarity">
    <text evidence="2 7">Belongs to the pancreatic ribonuclease family.</text>
</comment>
<accession>A0A4U1EM62</accession>